<dbReference type="PANTHER" id="PTHR35400">
    <property type="entry name" value="SLR1083 PROTEIN"/>
    <property type="match status" value="1"/>
</dbReference>
<dbReference type="RefSeq" id="WP_140870399.1">
    <property type="nucleotide sequence ID" value="NZ_RCZK01000005.1"/>
</dbReference>
<sequence>MRGFFIATIGRMGLVIEVADATLRNDLNRKRRIYAREGVPEYWVVDGRNALIHKTWSPDCETYAERREVSFGDRITAMAVDGLTIETDRLSRREQRPRGGVIERG</sequence>
<keyword evidence="3" id="KW-1185">Reference proteome</keyword>
<keyword evidence="2" id="KW-0255">Endonuclease</keyword>
<gene>
    <name evidence="2" type="ORF">EAH84_08060</name>
</gene>
<dbReference type="SUPFAM" id="SSF52980">
    <property type="entry name" value="Restriction endonuclease-like"/>
    <property type="match status" value="1"/>
</dbReference>
<organism evidence="2 3">
    <name type="scientific">Sphingomonas oligophenolica</name>
    <dbReference type="NCBI Taxonomy" id="301154"/>
    <lineage>
        <taxon>Bacteria</taxon>
        <taxon>Pseudomonadati</taxon>
        <taxon>Pseudomonadota</taxon>
        <taxon>Alphaproteobacteria</taxon>
        <taxon>Sphingomonadales</taxon>
        <taxon>Sphingomonadaceae</taxon>
        <taxon>Sphingomonas</taxon>
    </lineage>
</organism>
<evidence type="ECO:0000259" key="1">
    <source>
        <dbReference type="Pfam" id="PF05685"/>
    </source>
</evidence>
<feature type="domain" description="Putative restriction endonuclease" evidence="1">
    <location>
        <begin position="14"/>
        <end position="85"/>
    </location>
</feature>
<dbReference type="CDD" id="cd06260">
    <property type="entry name" value="DUF820-like"/>
    <property type="match status" value="1"/>
</dbReference>
<name>A0A502CKS5_9SPHN</name>
<keyword evidence="2" id="KW-0378">Hydrolase</keyword>
<protein>
    <submittedName>
        <fullName evidence="2">Uma2 family endonuclease</fullName>
    </submittedName>
</protein>
<dbReference type="InterPro" id="IPR008538">
    <property type="entry name" value="Uma2"/>
</dbReference>
<proteinExistence type="predicted"/>
<dbReference type="GO" id="GO:0004519">
    <property type="term" value="F:endonuclease activity"/>
    <property type="evidence" value="ECO:0007669"/>
    <property type="project" value="UniProtKB-KW"/>
</dbReference>
<reference evidence="2 3" key="1">
    <citation type="journal article" date="2019" name="Environ. Microbiol.">
        <title>Species interactions and distinct microbial communities in high Arctic permafrost affected cryosols are associated with the CH4 and CO2 gas fluxes.</title>
        <authorList>
            <person name="Altshuler I."/>
            <person name="Hamel J."/>
            <person name="Turney S."/>
            <person name="Magnuson E."/>
            <person name="Levesque R."/>
            <person name="Greer C."/>
            <person name="Whyte L.G."/>
        </authorList>
    </citation>
    <scope>NUCLEOTIDE SEQUENCE [LARGE SCALE GENOMIC DNA]</scope>
    <source>
        <strain evidence="2 3">S5.1</strain>
    </source>
</reference>
<dbReference type="Proteomes" id="UP000318413">
    <property type="component" value="Unassembled WGS sequence"/>
</dbReference>
<dbReference type="InterPro" id="IPR012296">
    <property type="entry name" value="Nuclease_put_TT1808"/>
</dbReference>
<dbReference type="EMBL" id="RCZK01000005">
    <property type="protein sequence ID" value="TPG12719.1"/>
    <property type="molecule type" value="Genomic_DNA"/>
</dbReference>
<dbReference type="PANTHER" id="PTHR35400:SF3">
    <property type="entry name" value="SLL1072 PROTEIN"/>
    <property type="match status" value="1"/>
</dbReference>
<evidence type="ECO:0000313" key="3">
    <source>
        <dbReference type="Proteomes" id="UP000318413"/>
    </source>
</evidence>
<comment type="caution">
    <text evidence="2">The sequence shown here is derived from an EMBL/GenBank/DDBJ whole genome shotgun (WGS) entry which is preliminary data.</text>
</comment>
<dbReference type="AlphaFoldDB" id="A0A502CKS5"/>
<dbReference type="OrthoDB" id="196625at2"/>
<dbReference type="InterPro" id="IPR011335">
    <property type="entry name" value="Restrct_endonuc-II-like"/>
</dbReference>
<dbReference type="Pfam" id="PF05685">
    <property type="entry name" value="Uma2"/>
    <property type="match status" value="1"/>
</dbReference>
<keyword evidence="2" id="KW-0540">Nuclease</keyword>
<dbReference type="Gene3D" id="3.90.1570.10">
    <property type="entry name" value="tt1808, chain A"/>
    <property type="match status" value="1"/>
</dbReference>
<evidence type="ECO:0000313" key="2">
    <source>
        <dbReference type="EMBL" id="TPG12719.1"/>
    </source>
</evidence>
<accession>A0A502CKS5</accession>